<accession>A0A5M3MZA8</accession>
<dbReference type="RefSeq" id="XP_007766054.1">
    <property type="nucleotide sequence ID" value="XM_007767864.1"/>
</dbReference>
<feature type="compositionally biased region" description="Polar residues" evidence="1">
    <location>
        <begin position="252"/>
        <end position="280"/>
    </location>
</feature>
<evidence type="ECO:0000256" key="1">
    <source>
        <dbReference type="SAM" id="MobiDB-lite"/>
    </source>
</evidence>
<dbReference type="GO" id="GO:0008168">
    <property type="term" value="F:methyltransferase activity"/>
    <property type="evidence" value="ECO:0007669"/>
    <property type="project" value="TreeGrafter"/>
</dbReference>
<evidence type="ECO:0000259" key="2">
    <source>
        <dbReference type="Pfam" id="PF13649"/>
    </source>
</evidence>
<dbReference type="GeneID" id="19201770"/>
<name>A0A5M3MZA8_CONPW</name>
<dbReference type="InterPro" id="IPR041698">
    <property type="entry name" value="Methyltransf_25"/>
</dbReference>
<dbReference type="Proteomes" id="UP000053558">
    <property type="component" value="Unassembled WGS sequence"/>
</dbReference>
<dbReference type="PANTHER" id="PTHR43591">
    <property type="entry name" value="METHYLTRANSFERASE"/>
    <property type="match status" value="1"/>
</dbReference>
<sequence length="636" mass="70597">MSAVSTLVERDVEAELRVAHNKKHRRRERPAGQVVAPLRYTKDMISNDVWDQMLMTNNWRTLTLHKFDGPPNSILDIGCGRGQWAICAAKMWQGSNVVAFDVNDPTPNKRLARFGAGKNDNLPKRLKWVQGDLLEPLPFSDGKFDLVRLSRMGLHIPHDEWNDVLEEIARVLTPGGVLEVIEEDLIFPNHSAPAFTSPPVQSSGGPSIPRMPSSMGDVNRLTGTSPRPSLHRMQSTGDVGRRPSSPRPSIHRMQSTSAVNRLSGSSYGSVASNISHSPYSHNERTSTFRPSHSESGNLDVCFPQASSLSLPSNHAAHSTEDLRDHARLAMAWATMLRDNYLEPNVLDHLPGRLASVFSSVSGTPPYQVFLPPNSIKAPPVPPMPPLADDHSAPSSARSSAGSSELNPAMYSHMLSLLNRQPSLMSLASSNSHSRASTLSSETVSPHDADGEEFDLESPLKQGGSVEDAAAAAAHLRRTMQMVGACRERLFGAYERLFKHGDVPPPIAQPQYQYNKGGAGSKYWRNLRGEDKFTTYEDFRILGSDLREMFDNDWANWENDMVDRAGIRGHMHQQFDWGEPWAVSVPRFEPPLQSVLWRDKLPDHLPDGHPQYFRNIRGFVCFKGMDLAPAPAVMPDW</sequence>
<feature type="region of interest" description="Disordered" evidence="1">
    <location>
        <begin position="196"/>
        <end position="294"/>
    </location>
</feature>
<proteinExistence type="predicted"/>
<comment type="caution">
    <text evidence="3">The sequence shown here is derived from an EMBL/GenBank/DDBJ whole genome shotgun (WGS) entry which is preliminary data.</text>
</comment>
<feature type="compositionally biased region" description="Polar residues" evidence="1">
    <location>
        <begin position="221"/>
        <end position="237"/>
    </location>
</feature>
<dbReference type="InterPro" id="IPR029063">
    <property type="entry name" value="SAM-dependent_MTases_sf"/>
</dbReference>
<dbReference type="PANTHER" id="PTHR43591:SF24">
    <property type="entry name" value="2-METHOXY-6-POLYPRENYL-1,4-BENZOQUINOL METHYLASE, MITOCHONDRIAL"/>
    <property type="match status" value="1"/>
</dbReference>
<feature type="region of interest" description="Disordered" evidence="1">
    <location>
        <begin position="425"/>
        <end position="462"/>
    </location>
</feature>
<keyword evidence="4" id="KW-1185">Reference proteome</keyword>
<dbReference type="EMBL" id="JH711575">
    <property type="protein sequence ID" value="EIW84327.1"/>
    <property type="molecule type" value="Genomic_DNA"/>
</dbReference>
<evidence type="ECO:0000313" key="4">
    <source>
        <dbReference type="Proteomes" id="UP000053558"/>
    </source>
</evidence>
<dbReference type="Pfam" id="PF13649">
    <property type="entry name" value="Methyltransf_25"/>
    <property type="match status" value="1"/>
</dbReference>
<dbReference type="KEGG" id="cput:CONPUDRAFT_142657"/>
<dbReference type="Gene3D" id="3.40.50.150">
    <property type="entry name" value="Vaccinia Virus protein VP39"/>
    <property type="match status" value="1"/>
</dbReference>
<protein>
    <recommendedName>
        <fullName evidence="2">Methyltransferase domain-containing protein</fullName>
    </recommendedName>
</protein>
<gene>
    <name evidence="3" type="ORF">CONPUDRAFT_142657</name>
</gene>
<dbReference type="CDD" id="cd02440">
    <property type="entry name" value="AdoMet_MTases"/>
    <property type="match status" value="1"/>
</dbReference>
<feature type="compositionally biased region" description="Low complexity" evidence="1">
    <location>
        <begin position="392"/>
        <end position="403"/>
    </location>
</feature>
<feature type="domain" description="Methyltransferase" evidence="2">
    <location>
        <begin position="74"/>
        <end position="176"/>
    </location>
</feature>
<dbReference type="SUPFAM" id="SSF53335">
    <property type="entry name" value="S-adenosyl-L-methionine-dependent methyltransferases"/>
    <property type="match status" value="1"/>
</dbReference>
<reference evidence="4" key="1">
    <citation type="journal article" date="2012" name="Science">
        <title>The Paleozoic origin of enzymatic lignin decomposition reconstructed from 31 fungal genomes.</title>
        <authorList>
            <person name="Floudas D."/>
            <person name="Binder M."/>
            <person name="Riley R."/>
            <person name="Barry K."/>
            <person name="Blanchette R.A."/>
            <person name="Henrissat B."/>
            <person name="Martinez A.T."/>
            <person name="Otillar R."/>
            <person name="Spatafora J.W."/>
            <person name="Yadav J.S."/>
            <person name="Aerts A."/>
            <person name="Benoit I."/>
            <person name="Boyd A."/>
            <person name="Carlson A."/>
            <person name="Copeland A."/>
            <person name="Coutinho P.M."/>
            <person name="de Vries R.P."/>
            <person name="Ferreira P."/>
            <person name="Findley K."/>
            <person name="Foster B."/>
            <person name="Gaskell J."/>
            <person name="Glotzer D."/>
            <person name="Gorecki P."/>
            <person name="Heitman J."/>
            <person name="Hesse C."/>
            <person name="Hori C."/>
            <person name="Igarashi K."/>
            <person name="Jurgens J.A."/>
            <person name="Kallen N."/>
            <person name="Kersten P."/>
            <person name="Kohler A."/>
            <person name="Kuees U."/>
            <person name="Kumar T.K.A."/>
            <person name="Kuo A."/>
            <person name="LaButti K."/>
            <person name="Larrondo L.F."/>
            <person name="Lindquist E."/>
            <person name="Ling A."/>
            <person name="Lombard V."/>
            <person name="Lucas S."/>
            <person name="Lundell T."/>
            <person name="Martin R."/>
            <person name="McLaughlin D.J."/>
            <person name="Morgenstern I."/>
            <person name="Morin E."/>
            <person name="Murat C."/>
            <person name="Nagy L.G."/>
            <person name="Nolan M."/>
            <person name="Ohm R.A."/>
            <person name="Patyshakuliyeva A."/>
            <person name="Rokas A."/>
            <person name="Ruiz-Duenas F.J."/>
            <person name="Sabat G."/>
            <person name="Salamov A."/>
            <person name="Samejima M."/>
            <person name="Schmutz J."/>
            <person name="Slot J.C."/>
            <person name="St John F."/>
            <person name="Stenlid J."/>
            <person name="Sun H."/>
            <person name="Sun S."/>
            <person name="Syed K."/>
            <person name="Tsang A."/>
            <person name="Wiebenga A."/>
            <person name="Young D."/>
            <person name="Pisabarro A."/>
            <person name="Eastwood D.C."/>
            <person name="Martin F."/>
            <person name="Cullen D."/>
            <person name="Grigoriev I.V."/>
            <person name="Hibbett D.S."/>
        </authorList>
    </citation>
    <scope>NUCLEOTIDE SEQUENCE [LARGE SCALE GENOMIC DNA]</scope>
    <source>
        <strain evidence="4">RWD-64-598 SS2</strain>
    </source>
</reference>
<dbReference type="AlphaFoldDB" id="A0A5M3MZA8"/>
<organism evidence="3 4">
    <name type="scientific">Coniophora puteana (strain RWD-64-598)</name>
    <name type="common">Brown rot fungus</name>
    <dbReference type="NCBI Taxonomy" id="741705"/>
    <lineage>
        <taxon>Eukaryota</taxon>
        <taxon>Fungi</taxon>
        <taxon>Dikarya</taxon>
        <taxon>Basidiomycota</taxon>
        <taxon>Agaricomycotina</taxon>
        <taxon>Agaricomycetes</taxon>
        <taxon>Agaricomycetidae</taxon>
        <taxon>Boletales</taxon>
        <taxon>Coniophorineae</taxon>
        <taxon>Coniophoraceae</taxon>
        <taxon>Coniophora</taxon>
    </lineage>
</organism>
<feature type="region of interest" description="Disordered" evidence="1">
    <location>
        <begin position="377"/>
        <end position="404"/>
    </location>
</feature>
<dbReference type="OrthoDB" id="2013972at2759"/>
<feature type="compositionally biased region" description="Low complexity" evidence="1">
    <location>
        <begin position="425"/>
        <end position="440"/>
    </location>
</feature>
<evidence type="ECO:0000313" key="3">
    <source>
        <dbReference type="EMBL" id="EIW84327.1"/>
    </source>
</evidence>